<gene>
    <name evidence="3" type="ORF">HXA33_18070</name>
</gene>
<dbReference type="CDD" id="cd10456">
    <property type="entry name" value="GIY-YIG_UPF0213"/>
    <property type="match status" value="1"/>
</dbReference>
<evidence type="ECO:0000313" key="4">
    <source>
        <dbReference type="Proteomes" id="UP001057753"/>
    </source>
</evidence>
<dbReference type="Proteomes" id="UP001057753">
    <property type="component" value="Unassembled WGS sequence"/>
</dbReference>
<dbReference type="PANTHER" id="PTHR34477:SF1">
    <property type="entry name" value="UPF0213 PROTEIN YHBQ"/>
    <property type="match status" value="1"/>
</dbReference>
<dbReference type="RefSeq" id="WP_257822727.1">
    <property type="nucleotide sequence ID" value="NZ_JABXYM010000001.1"/>
</dbReference>
<dbReference type="SUPFAM" id="SSF82771">
    <property type="entry name" value="GIY-YIG endonuclease"/>
    <property type="match status" value="1"/>
</dbReference>
<name>A0A9Q4B4Z7_SALAG</name>
<organism evidence="3 4">
    <name type="scientific">Salipaludibacillus agaradhaerens</name>
    <name type="common">Bacillus agaradhaerens</name>
    <dbReference type="NCBI Taxonomy" id="76935"/>
    <lineage>
        <taxon>Bacteria</taxon>
        <taxon>Bacillati</taxon>
        <taxon>Bacillota</taxon>
        <taxon>Bacilli</taxon>
        <taxon>Bacillales</taxon>
        <taxon>Bacillaceae</taxon>
    </lineage>
</organism>
<evidence type="ECO:0000313" key="3">
    <source>
        <dbReference type="EMBL" id="MCR6098426.1"/>
    </source>
</evidence>
<reference evidence="3" key="1">
    <citation type="submission" date="2020-06" db="EMBL/GenBank/DDBJ databases">
        <title>Insight into the genomes of haloalkaliphilic bacilli from Kenyan soda lakes.</title>
        <authorList>
            <person name="Mwirichia R."/>
            <person name="Villamizar G.C."/>
            <person name="Poehlein A."/>
            <person name="Mugweru J."/>
            <person name="Kipnyargis A."/>
            <person name="Kiplimo D."/>
            <person name="Orwa P."/>
            <person name="Daniel R."/>
        </authorList>
    </citation>
    <scope>NUCLEOTIDE SEQUENCE</scope>
    <source>
        <strain evidence="3">B1096_S55</strain>
    </source>
</reference>
<dbReference type="InterPro" id="IPR050190">
    <property type="entry name" value="UPF0213_domain"/>
</dbReference>
<evidence type="ECO:0000256" key="1">
    <source>
        <dbReference type="ARBA" id="ARBA00007435"/>
    </source>
</evidence>
<proteinExistence type="inferred from homology"/>
<dbReference type="PROSITE" id="PS50164">
    <property type="entry name" value="GIY_YIG"/>
    <property type="match status" value="1"/>
</dbReference>
<dbReference type="Pfam" id="PF01541">
    <property type="entry name" value="GIY-YIG"/>
    <property type="match status" value="1"/>
</dbReference>
<dbReference type="AlphaFoldDB" id="A0A9Q4B4Z7"/>
<evidence type="ECO:0000259" key="2">
    <source>
        <dbReference type="PROSITE" id="PS50164"/>
    </source>
</evidence>
<dbReference type="EMBL" id="JABXYM010000001">
    <property type="protein sequence ID" value="MCR6098426.1"/>
    <property type="molecule type" value="Genomic_DNA"/>
</dbReference>
<accession>A0A9Q4B4Z7</accession>
<dbReference type="Gene3D" id="3.40.1440.10">
    <property type="entry name" value="GIY-YIG endonuclease"/>
    <property type="match status" value="1"/>
</dbReference>
<comment type="similarity">
    <text evidence="1">Belongs to the UPF0213 family.</text>
</comment>
<sequence>MSDQHYVYVLKCKDDTYYTGYTTDICKRIKVHENGKGAKYTRGRGPLSLVYEQCLTTKSDALKRERQIKALTRKEKEQLIQSWQEVNPDE</sequence>
<dbReference type="InterPro" id="IPR035901">
    <property type="entry name" value="GIY-YIG_endonuc_sf"/>
</dbReference>
<dbReference type="PANTHER" id="PTHR34477">
    <property type="entry name" value="UPF0213 PROTEIN YHBQ"/>
    <property type="match status" value="1"/>
</dbReference>
<dbReference type="InterPro" id="IPR000305">
    <property type="entry name" value="GIY-YIG_endonuc"/>
</dbReference>
<protein>
    <submittedName>
        <fullName evidence="3">GIY-YIG nuclease family protein</fullName>
    </submittedName>
</protein>
<feature type="domain" description="GIY-YIG" evidence="2">
    <location>
        <begin position="3"/>
        <end position="78"/>
    </location>
</feature>
<comment type="caution">
    <text evidence="3">The sequence shown here is derived from an EMBL/GenBank/DDBJ whole genome shotgun (WGS) entry which is preliminary data.</text>
</comment>
<keyword evidence="4" id="KW-1185">Reference proteome</keyword>